<keyword evidence="9" id="KW-0560">Oxidoreductase</keyword>
<feature type="transmembrane region" description="Helical" evidence="13">
    <location>
        <begin position="12"/>
        <end position="32"/>
    </location>
</feature>
<dbReference type="PANTHER" id="PTHR32361:SF26">
    <property type="entry name" value="FAD-BINDING 8 DOMAIN-CONTAINING PROTEIN-RELATED"/>
    <property type="match status" value="1"/>
</dbReference>
<dbReference type="Gene3D" id="3.40.50.80">
    <property type="entry name" value="Nucleotide-binding domain of ferredoxin-NADP reductase (FNR) module"/>
    <property type="match status" value="1"/>
</dbReference>
<evidence type="ECO:0000256" key="5">
    <source>
        <dbReference type="ARBA" id="ARBA00022475"/>
    </source>
</evidence>
<keyword evidence="4" id="KW-0813">Transport</keyword>
<evidence type="ECO:0000256" key="10">
    <source>
        <dbReference type="ARBA" id="ARBA00023065"/>
    </source>
</evidence>
<dbReference type="GO" id="GO:0006879">
    <property type="term" value="P:intracellular iron ion homeostasis"/>
    <property type="evidence" value="ECO:0007669"/>
    <property type="project" value="TreeGrafter"/>
</dbReference>
<evidence type="ECO:0000256" key="7">
    <source>
        <dbReference type="ARBA" id="ARBA00022982"/>
    </source>
</evidence>
<dbReference type="GO" id="GO:0052851">
    <property type="term" value="F:ferric-chelate reductase (NADPH) activity"/>
    <property type="evidence" value="ECO:0007669"/>
    <property type="project" value="UniProtKB-EC"/>
</dbReference>
<feature type="domain" description="FAD-binding FR-type" evidence="14">
    <location>
        <begin position="240"/>
        <end position="343"/>
    </location>
</feature>
<evidence type="ECO:0000256" key="6">
    <source>
        <dbReference type="ARBA" id="ARBA00022692"/>
    </source>
</evidence>
<dbReference type="Pfam" id="PF08022">
    <property type="entry name" value="FAD_binding_8"/>
    <property type="match status" value="1"/>
</dbReference>
<keyword evidence="11 13" id="KW-0472">Membrane</keyword>
<evidence type="ECO:0000256" key="1">
    <source>
        <dbReference type="ARBA" id="ARBA00004651"/>
    </source>
</evidence>
<evidence type="ECO:0000256" key="8">
    <source>
        <dbReference type="ARBA" id="ARBA00022989"/>
    </source>
</evidence>
<keyword evidence="16" id="KW-1185">Reference proteome</keyword>
<keyword evidence="10" id="KW-0406">Ion transport</keyword>
<proteinExistence type="inferred from homology"/>
<keyword evidence="8 13" id="KW-1133">Transmembrane helix</keyword>
<evidence type="ECO:0000256" key="9">
    <source>
        <dbReference type="ARBA" id="ARBA00023002"/>
    </source>
</evidence>
<dbReference type="PANTHER" id="PTHR32361">
    <property type="entry name" value="FERRIC/CUPRIC REDUCTASE TRANSMEMBRANE COMPONENT"/>
    <property type="match status" value="1"/>
</dbReference>
<dbReference type="CDD" id="cd06186">
    <property type="entry name" value="NOX_Duox_like_FAD_NADP"/>
    <property type="match status" value="1"/>
</dbReference>
<dbReference type="GO" id="GO:0005886">
    <property type="term" value="C:plasma membrane"/>
    <property type="evidence" value="ECO:0007669"/>
    <property type="project" value="UniProtKB-SubCell"/>
</dbReference>
<dbReference type="AlphaFoldDB" id="A0A9W4XUH5"/>
<dbReference type="InterPro" id="IPR017927">
    <property type="entry name" value="FAD-bd_FR_type"/>
</dbReference>
<comment type="similarity">
    <text evidence="2">Belongs to the ferric reductase (FRE) family.</text>
</comment>
<dbReference type="Pfam" id="PF01794">
    <property type="entry name" value="Ferric_reduct"/>
    <property type="match status" value="1"/>
</dbReference>
<keyword evidence="7" id="KW-0249">Electron transport</keyword>
<evidence type="ECO:0000313" key="16">
    <source>
        <dbReference type="Proteomes" id="UP001152607"/>
    </source>
</evidence>
<evidence type="ECO:0000256" key="12">
    <source>
        <dbReference type="ARBA" id="ARBA00048483"/>
    </source>
</evidence>
<dbReference type="Pfam" id="PF08030">
    <property type="entry name" value="NAD_binding_6"/>
    <property type="match status" value="1"/>
</dbReference>
<protein>
    <recommendedName>
        <fullName evidence="3">ferric-chelate reductase (NADPH)</fullName>
        <ecNumber evidence="3">1.16.1.9</ecNumber>
    </recommendedName>
</protein>
<feature type="transmembrane region" description="Helical" evidence="13">
    <location>
        <begin position="211"/>
        <end position="236"/>
    </location>
</feature>
<sequence length="518" mass="58862">MIVRTMDLLFPYIVPLAACSFVFLCWRLWLLVKSTTKTKIAFLIRKALVYTLVVRRRTASTDTPVFSMINIILFIAMNITACLFRLADIQHLAKRCGTLLIINIIPLLLGGRTNLFADRILRISLDQYTLMHRWVGRVCVVLGLVHGIVNSATSSSSTMETILLSLLASLGGLSFLYFRRLKFELFVKAHLTLALVLVGFLWFHVYFYKSRAVVCLGIASGLWILQHVVWLIRLVYRNPGARSTGKVIYKHHTGQAHAIELTIQLEKPWDVSPGQYVYLTLPRLDRNRAGFVQTHPFAIAWVDGSDITVLIQRQGGFSDALFTSQETRYSAVVDGPYGSYQSLEKYDKVLFMASGIGIAAHLLAIQHLLRSHNLCKARVRRITLVWFLETKEQEYWAQGFLTRLIEEDDRNIFTSTTFTPDNTLDRVSVPRRTYAHEGSSIVRERHIRTNKSFDVAWYLEQDSKAEAGNMIVSVSGSPKFEDAVRRGVKLSKKDIHFSLAGFRPEKTSVSQSSCTRFS</sequence>
<feature type="transmembrane region" description="Helical" evidence="13">
    <location>
        <begin position="161"/>
        <end position="178"/>
    </location>
</feature>
<evidence type="ECO:0000256" key="4">
    <source>
        <dbReference type="ARBA" id="ARBA00022448"/>
    </source>
</evidence>
<comment type="subcellular location">
    <subcellularLocation>
        <location evidence="1">Cell membrane</location>
        <topology evidence="1">Multi-pass membrane protein</topology>
    </subcellularLocation>
</comment>
<dbReference type="SUPFAM" id="SSF63380">
    <property type="entry name" value="Riboflavin synthase domain-like"/>
    <property type="match status" value="1"/>
</dbReference>
<organism evidence="15 16">
    <name type="scientific">Periconia digitata</name>
    <dbReference type="NCBI Taxonomy" id="1303443"/>
    <lineage>
        <taxon>Eukaryota</taxon>
        <taxon>Fungi</taxon>
        <taxon>Dikarya</taxon>
        <taxon>Ascomycota</taxon>
        <taxon>Pezizomycotina</taxon>
        <taxon>Dothideomycetes</taxon>
        <taxon>Pleosporomycetidae</taxon>
        <taxon>Pleosporales</taxon>
        <taxon>Massarineae</taxon>
        <taxon>Periconiaceae</taxon>
        <taxon>Periconia</taxon>
    </lineage>
</organism>
<reference evidence="15" key="1">
    <citation type="submission" date="2023-01" db="EMBL/GenBank/DDBJ databases">
        <authorList>
            <person name="Van Ghelder C."/>
            <person name="Rancurel C."/>
        </authorList>
    </citation>
    <scope>NUCLEOTIDE SEQUENCE</scope>
    <source>
        <strain evidence="15">CNCM I-4278</strain>
    </source>
</reference>
<evidence type="ECO:0000256" key="2">
    <source>
        <dbReference type="ARBA" id="ARBA00006278"/>
    </source>
</evidence>
<dbReference type="Proteomes" id="UP001152607">
    <property type="component" value="Unassembled WGS sequence"/>
</dbReference>
<name>A0A9W4XUH5_9PLEO</name>
<evidence type="ECO:0000313" key="15">
    <source>
        <dbReference type="EMBL" id="CAI6338121.1"/>
    </source>
</evidence>
<dbReference type="InterPro" id="IPR051410">
    <property type="entry name" value="Ferric/Cupric_Reductase"/>
</dbReference>
<evidence type="ECO:0000259" key="14">
    <source>
        <dbReference type="PROSITE" id="PS51384"/>
    </source>
</evidence>
<dbReference type="EMBL" id="CAOQHR010000008">
    <property type="protein sequence ID" value="CAI6338121.1"/>
    <property type="molecule type" value="Genomic_DNA"/>
</dbReference>
<feature type="transmembrane region" description="Helical" evidence="13">
    <location>
        <begin position="92"/>
        <end position="109"/>
    </location>
</feature>
<evidence type="ECO:0000256" key="11">
    <source>
        <dbReference type="ARBA" id="ARBA00023136"/>
    </source>
</evidence>
<evidence type="ECO:0000256" key="3">
    <source>
        <dbReference type="ARBA" id="ARBA00012668"/>
    </source>
</evidence>
<accession>A0A9W4XUH5</accession>
<dbReference type="OrthoDB" id="4494341at2759"/>
<dbReference type="InterPro" id="IPR017938">
    <property type="entry name" value="Riboflavin_synthase-like_b-brl"/>
</dbReference>
<dbReference type="PRINTS" id="PR00410">
    <property type="entry name" value="PHEHYDRXLASE"/>
</dbReference>
<keyword evidence="6 13" id="KW-0812">Transmembrane</keyword>
<dbReference type="PROSITE" id="PS51384">
    <property type="entry name" value="FAD_FR"/>
    <property type="match status" value="1"/>
</dbReference>
<dbReference type="SUPFAM" id="SSF52343">
    <property type="entry name" value="Ferredoxin reductase-like, C-terminal NADP-linked domain"/>
    <property type="match status" value="1"/>
</dbReference>
<dbReference type="InterPro" id="IPR013130">
    <property type="entry name" value="Fe3_Rdtase_TM_dom"/>
</dbReference>
<comment type="catalytic activity">
    <reaction evidence="12">
        <text>2 a Fe(II)-siderophore + NADP(+) + H(+) = 2 a Fe(III)-siderophore + NADPH</text>
        <dbReference type="Rhea" id="RHEA:28795"/>
        <dbReference type="Rhea" id="RHEA-COMP:11342"/>
        <dbReference type="Rhea" id="RHEA-COMP:11344"/>
        <dbReference type="ChEBI" id="CHEBI:15378"/>
        <dbReference type="ChEBI" id="CHEBI:29033"/>
        <dbReference type="ChEBI" id="CHEBI:29034"/>
        <dbReference type="ChEBI" id="CHEBI:57783"/>
        <dbReference type="ChEBI" id="CHEBI:58349"/>
        <dbReference type="EC" id="1.16.1.9"/>
    </reaction>
</comment>
<dbReference type="InterPro" id="IPR013112">
    <property type="entry name" value="FAD-bd_8"/>
</dbReference>
<feature type="transmembrane region" description="Helical" evidence="13">
    <location>
        <begin position="65"/>
        <end position="86"/>
    </location>
</feature>
<dbReference type="InterPro" id="IPR013121">
    <property type="entry name" value="Fe_red_NAD-bd_6"/>
</dbReference>
<feature type="transmembrane region" description="Helical" evidence="13">
    <location>
        <begin position="349"/>
        <end position="369"/>
    </location>
</feature>
<gene>
    <name evidence="15" type="ORF">PDIGIT_LOCUS11245</name>
</gene>
<keyword evidence="5" id="KW-1003">Cell membrane</keyword>
<dbReference type="EC" id="1.16.1.9" evidence="3"/>
<dbReference type="GO" id="GO:0006826">
    <property type="term" value="P:iron ion transport"/>
    <property type="evidence" value="ECO:0007669"/>
    <property type="project" value="TreeGrafter"/>
</dbReference>
<dbReference type="GO" id="GO:0015677">
    <property type="term" value="P:copper ion import"/>
    <property type="evidence" value="ECO:0007669"/>
    <property type="project" value="TreeGrafter"/>
</dbReference>
<evidence type="ECO:0000256" key="13">
    <source>
        <dbReference type="SAM" id="Phobius"/>
    </source>
</evidence>
<comment type="caution">
    <text evidence="15">The sequence shown here is derived from an EMBL/GenBank/DDBJ whole genome shotgun (WGS) entry which is preliminary data.</text>
</comment>
<dbReference type="Gene3D" id="2.40.30.10">
    <property type="entry name" value="Translation factors"/>
    <property type="match status" value="1"/>
</dbReference>
<feature type="transmembrane region" description="Helical" evidence="13">
    <location>
        <begin position="185"/>
        <end position="205"/>
    </location>
</feature>
<dbReference type="InterPro" id="IPR039261">
    <property type="entry name" value="FNR_nucleotide-bd"/>
</dbReference>
<feature type="transmembrane region" description="Helical" evidence="13">
    <location>
        <begin position="130"/>
        <end position="149"/>
    </location>
</feature>